<protein>
    <recommendedName>
        <fullName evidence="2">C2 domain-containing protein</fullName>
    </recommendedName>
</protein>
<dbReference type="Proteomes" id="UP001177003">
    <property type="component" value="Chromosome 9"/>
</dbReference>
<evidence type="ECO:0000313" key="3">
    <source>
        <dbReference type="EMBL" id="CAI9303087.1"/>
    </source>
</evidence>
<feature type="domain" description="C2" evidence="2">
    <location>
        <begin position="1"/>
        <end position="118"/>
    </location>
</feature>
<name>A0AA36EP52_LACSI</name>
<organism evidence="3 4">
    <name type="scientific">Lactuca saligna</name>
    <name type="common">Willowleaf lettuce</name>
    <dbReference type="NCBI Taxonomy" id="75948"/>
    <lineage>
        <taxon>Eukaryota</taxon>
        <taxon>Viridiplantae</taxon>
        <taxon>Streptophyta</taxon>
        <taxon>Embryophyta</taxon>
        <taxon>Tracheophyta</taxon>
        <taxon>Spermatophyta</taxon>
        <taxon>Magnoliopsida</taxon>
        <taxon>eudicotyledons</taxon>
        <taxon>Gunneridae</taxon>
        <taxon>Pentapetalae</taxon>
        <taxon>asterids</taxon>
        <taxon>campanulids</taxon>
        <taxon>Asterales</taxon>
        <taxon>Asteraceae</taxon>
        <taxon>Cichorioideae</taxon>
        <taxon>Cichorieae</taxon>
        <taxon>Lactucinae</taxon>
        <taxon>Lactuca</taxon>
    </lineage>
</organism>
<dbReference type="Gene3D" id="2.60.40.150">
    <property type="entry name" value="C2 domain"/>
    <property type="match status" value="1"/>
</dbReference>
<dbReference type="PROSITE" id="PS50004">
    <property type="entry name" value="C2"/>
    <property type="match status" value="1"/>
</dbReference>
<dbReference type="AlphaFoldDB" id="A0AA36EP52"/>
<evidence type="ECO:0000313" key="4">
    <source>
        <dbReference type="Proteomes" id="UP001177003"/>
    </source>
</evidence>
<dbReference type="InterPro" id="IPR035892">
    <property type="entry name" value="C2_domain_sf"/>
</dbReference>
<reference evidence="3" key="1">
    <citation type="submission" date="2023-04" db="EMBL/GenBank/DDBJ databases">
        <authorList>
            <person name="Vijverberg K."/>
            <person name="Xiong W."/>
            <person name="Schranz E."/>
        </authorList>
    </citation>
    <scope>NUCLEOTIDE SEQUENCE</scope>
</reference>
<dbReference type="PANTHER" id="PTHR32246">
    <property type="entry name" value="INGRESSION PROTEIN FIC1"/>
    <property type="match status" value="1"/>
</dbReference>
<sequence length="212" mass="22924">MSSECRSMESVKLELILHSAQGLNNVKKMGTMDPYAVIWIAGNNSDSKVKTNKAKNSGSNPVWDAHVEFNIERDASMQENLILVCEIKHSGTVVDRNIGKVQIPLKHLLSVDASEKKVSYPVMTSSGAVEGTIILSYTVKNLQESNAGACSSTDEEPSDPLPEAPSDPVPNEPHQTKNRKNRLIKNVLHASTAMANSLAIVSSALTLSGDRD</sequence>
<dbReference type="SUPFAM" id="SSF49562">
    <property type="entry name" value="C2 domain (Calcium/lipid-binding domain, CaLB)"/>
    <property type="match status" value="1"/>
</dbReference>
<evidence type="ECO:0000256" key="1">
    <source>
        <dbReference type="SAM" id="MobiDB-lite"/>
    </source>
</evidence>
<proteinExistence type="predicted"/>
<keyword evidence="4" id="KW-1185">Reference proteome</keyword>
<evidence type="ECO:0000259" key="2">
    <source>
        <dbReference type="PROSITE" id="PS50004"/>
    </source>
</evidence>
<dbReference type="InterPro" id="IPR044750">
    <property type="entry name" value="C2_SRC2/BAP"/>
</dbReference>
<dbReference type="CDD" id="cd04051">
    <property type="entry name" value="C2_SRC2_like"/>
    <property type="match status" value="1"/>
</dbReference>
<gene>
    <name evidence="3" type="ORF">LSALG_LOCUS41547</name>
</gene>
<dbReference type="PANTHER" id="PTHR32246:SF124">
    <property type="entry name" value="C2 DOMAIN-CONTAINING PROTEIN"/>
    <property type="match status" value="1"/>
</dbReference>
<dbReference type="InterPro" id="IPR000008">
    <property type="entry name" value="C2_dom"/>
</dbReference>
<feature type="region of interest" description="Disordered" evidence="1">
    <location>
        <begin position="146"/>
        <end position="181"/>
    </location>
</feature>
<dbReference type="GO" id="GO:0006952">
    <property type="term" value="P:defense response"/>
    <property type="evidence" value="ECO:0007669"/>
    <property type="project" value="InterPro"/>
</dbReference>
<accession>A0AA36EP52</accession>
<dbReference type="Pfam" id="PF00168">
    <property type="entry name" value="C2"/>
    <property type="match status" value="1"/>
</dbReference>
<dbReference type="EMBL" id="OX465085">
    <property type="protein sequence ID" value="CAI9303087.1"/>
    <property type="molecule type" value="Genomic_DNA"/>
</dbReference>
<dbReference type="SMART" id="SM00239">
    <property type="entry name" value="C2"/>
    <property type="match status" value="1"/>
</dbReference>
<feature type="compositionally biased region" description="Pro residues" evidence="1">
    <location>
        <begin position="159"/>
        <end position="171"/>
    </location>
</feature>